<proteinExistence type="predicted"/>
<dbReference type="RefSeq" id="WP_200256767.1">
    <property type="nucleotide sequence ID" value="NZ_NRSH01000021.1"/>
</dbReference>
<evidence type="ECO:0000313" key="1">
    <source>
        <dbReference type="EMBL" id="MBK1726048.1"/>
    </source>
</evidence>
<comment type="caution">
    <text evidence="1">The sequence shown here is derived from an EMBL/GenBank/DDBJ whole genome shotgun (WGS) entry which is preliminary data.</text>
</comment>
<keyword evidence="2" id="KW-1185">Reference proteome</keyword>
<protein>
    <submittedName>
        <fullName evidence="1">Uncharacterized protein</fullName>
    </submittedName>
</protein>
<dbReference type="Proteomes" id="UP000738126">
    <property type="component" value="Unassembled WGS sequence"/>
</dbReference>
<name>A0ABS1E2W7_9GAMM</name>
<dbReference type="EMBL" id="NRSH01000021">
    <property type="protein sequence ID" value="MBK1726048.1"/>
    <property type="molecule type" value="Genomic_DNA"/>
</dbReference>
<reference evidence="1 2" key="1">
    <citation type="journal article" date="2020" name="Microorganisms">
        <title>Osmotic Adaptation and Compatible Solute Biosynthesis of Phototrophic Bacteria as Revealed from Genome Analyses.</title>
        <authorList>
            <person name="Imhoff J.F."/>
            <person name="Rahn T."/>
            <person name="Kunzel S."/>
            <person name="Keller A."/>
            <person name="Neulinger S.C."/>
        </authorList>
    </citation>
    <scope>NUCLEOTIDE SEQUENCE [LARGE SCALE GENOMIC DNA]</scope>
    <source>
        <strain evidence="1 2">DSM 15116</strain>
    </source>
</reference>
<evidence type="ECO:0000313" key="2">
    <source>
        <dbReference type="Proteomes" id="UP000738126"/>
    </source>
</evidence>
<accession>A0ABS1E2W7</accession>
<gene>
    <name evidence="1" type="ORF">CKO13_03230</name>
</gene>
<organism evidence="1 2">
    <name type="scientific">Halorhodospira neutriphila</name>
    <dbReference type="NCBI Taxonomy" id="168379"/>
    <lineage>
        <taxon>Bacteria</taxon>
        <taxon>Pseudomonadati</taxon>
        <taxon>Pseudomonadota</taxon>
        <taxon>Gammaproteobacteria</taxon>
        <taxon>Chromatiales</taxon>
        <taxon>Ectothiorhodospiraceae</taxon>
        <taxon>Halorhodospira</taxon>
    </lineage>
</organism>
<sequence>MDRDYYQAIREMERNGLDEEYLQGWVCGYLGNPAREEQRVTERYEAGYADGQQGRTAAS</sequence>